<sequence>MSNNYLTQVLSTVCSTLFQNEDWREDIYCVDLSLLQIVADFGRGCIFCFPLEKRGLA</sequence>
<reference evidence="1" key="2">
    <citation type="journal article" date="2015" name="Fish Shellfish Immunol.">
        <title>Early steps in the European eel (Anguilla anguilla)-Vibrio vulnificus interaction in the gills: Role of the RtxA13 toxin.</title>
        <authorList>
            <person name="Callol A."/>
            <person name="Pajuelo D."/>
            <person name="Ebbesson L."/>
            <person name="Teles M."/>
            <person name="MacKenzie S."/>
            <person name="Amaro C."/>
        </authorList>
    </citation>
    <scope>NUCLEOTIDE SEQUENCE</scope>
</reference>
<protein>
    <submittedName>
        <fullName evidence="1">Uncharacterized protein</fullName>
    </submittedName>
</protein>
<dbReference type="EMBL" id="GBXM01021168">
    <property type="protein sequence ID" value="JAH87409.1"/>
    <property type="molecule type" value="Transcribed_RNA"/>
</dbReference>
<evidence type="ECO:0000313" key="1">
    <source>
        <dbReference type="EMBL" id="JAH87409.1"/>
    </source>
</evidence>
<dbReference type="AlphaFoldDB" id="A0A0E9WAJ2"/>
<name>A0A0E9WAJ2_ANGAN</name>
<proteinExistence type="predicted"/>
<accession>A0A0E9WAJ2</accession>
<organism evidence="1">
    <name type="scientific">Anguilla anguilla</name>
    <name type="common">European freshwater eel</name>
    <name type="synonym">Muraena anguilla</name>
    <dbReference type="NCBI Taxonomy" id="7936"/>
    <lineage>
        <taxon>Eukaryota</taxon>
        <taxon>Metazoa</taxon>
        <taxon>Chordata</taxon>
        <taxon>Craniata</taxon>
        <taxon>Vertebrata</taxon>
        <taxon>Euteleostomi</taxon>
        <taxon>Actinopterygii</taxon>
        <taxon>Neopterygii</taxon>
        <taxon>Teleostei</taxon>
        <taxon>Anguilliformes</taxon>
        <taxon>Anguillidae</taxon>
        <taxon>Anguilla</taxon>
    </lineage>
</organism>
<reference evidence="1" key="1">
    <citation type="submission" date="2014-11" db="EMBL/GenBank/DDBJ databases">
        <authorList>
            <person name="Amaro Gonzalez C."/>
        </authorList>
    </citation>
    <scope>NUCLEOTIDE SEQUENCE</scope>
</reference>